<evidence type="ECO:0000259" key="1">
    <source>
        <dbReference type="PROSITE" id="PS50106"/>
    </source>
</evidence>
<evidence type="ECO:0000313" key="2">
    <source>
        <dbReference type="Ensembl" id="ENSJHYP00000014244.1"/>
    </source>
</evidence>
<sequence length="391" mass="42295">MMQSIPPPPFKPKRIPKELEAALGLAKACTEPWWCCRARDAAGSGAFLAGSAGSARLMRCDTECSAHSSASGDGQLPRPPGDTWGEPGGLFSELRPCCCFAIPSMEQLCPFRCGHSRILRADTDKQTLMVPVGPGICLSLGSQSPGLASVPEIIQGMGSLGCPTVIATVTITLFQVCSIYETVPCRALGMVLRYVDGRVFVTEVLPESQAELDEVALAGDILDEINGCCLRSASPGQAGAALQRLKGEPLALRLLRWRWHDGSVFEPLLPYLEALKEKEPQFQLQHSPRHCPGGEGQPRQLQGGRLLYKLRFLGQTSVGTYGGKEVLEGAIPAVLERNLAPRAMDIFSNADHGYFFQLQVHLAWLNICHPINPCGVFSGQKHLSSQDRKGH</sequence>
<dbReference type="Proteomes" id="UP000694408">
    <property type="component" value="Unplaced"/>
</dbReference>
<dbReference type="PROSITE" id="PS50106">
    <property type="entry name" value="PDZ"/>
    <property type="match status" value="1"/>
</dbReference>
<reference evidence="2" key="2">
    <citation type="submission" date="2025-09" db="UniProtKB">
        <authorList>
            <consortium name="Ensembl"/>
        </authorList>
    </citation>
    <scope>IDENTIFICATION</scope>
</reference>
<dbReference type="InterPro" id="IPR001478">
    <property type="entry name" value="PDZ"/>
</dbReference>
<feature type="domain" description="PDZ" evidence="1">
    <location>
        <begin position="188"/>
        <end position="244"/>
    </location>
</feature>
<dbReference type="SUPFAM" id="SSF50156">
    <property type="entry name" value="PDZ domain-like"/>
    <property type="match status" value="1"/>
</dbReference>
<reference evidence="2" key="1">
    <citation type="submission" date="2025-08" db="UniProtKB">
        <authorList>
            <consortium name="Ensembl"/>
        </authorList>
    </citation>
    <scope>IDENTIFICATION</scope>
</reference>
<dbReference type="Gene3D" id="2.30.42.10">
    <property type="match status" value="1"/>
</dbReference>
<organism evidence="2 3">
    <name type="scientific">Junco hyemalis</name>
    <name type="common">Dark-eyed junco</name>
    <dbReference type="NCBI Taxonomy" id="40217"/>
    <lineage>
        <taxon>Eukaryota</taxon>
        <taxon>Metazoa</taxon>
        <taxon>Chordata</taxon>
        <taxon>Craniata</taxon>
        <taxon>Vertebrata</taxon>
        <taxon>Euteleostomi</taxon>
        <taxon>Archelosauria</taxon>
        <taxon>Archosauria</taxon>
        <taxon>Dinosauria</taxon>
        <taxon>Saurischia</taxon>
        <taxon>Theropoda</taxon>
        <taxon>Coelurosauria</taxon>
        <taxon>Aves</taxon>
        <taxon>Neognathae</taxon>
        <taxon>Neoaves</taxon>
        <taxon>Telluraves</taxon>
        <taxon>Australaves</taxon>
        <taxon>Passeriformes</taxon>
        <taxon>Passerellidae</taxon>
        <taxon>Junco</taxon>
    </lineage>
</organism>
<evidence type="ECO:0000313" key="3">
    <source>
        <dbReference type="Proteomes" id="UP000694408"/>
    </source>
</evidence>
<dbReference type="Ensembl" id="ENSJHYT00000017222.1">
    <property type="protein sequence ID" value="ENSJHYP00000014244.1"/>
    <property type="gene ID" value="ENSJHYG00000011031.1"/>
</dbReference>
<keyword evidence="3" id="KW-1185">Reference proteome</keyword>
<dbReference type="InterPro" id="IPR036034">
    <property type="entry name" value="PDZ_sf"/>
</dbReference>
<dbReference type="SMART" id="SM00228">
    <property type="entry name" value="PDZ"/>
    <property type="match status" value="1"/>
</dbReference>
<proteinExistence type="predicted"/>
<dbReference type="AlphaFoldDB" id="A0A8C5J5Q1"/>
<accession>A0A8C5J5Q1</accession>
<protein>
    <recommendedName>
        <fullName evidence="1">PDZ domain-containing protein</fullName>
    </recommendedName>
</protein>
<dbReference type="CDD" id="cd00136">
    <property type="entry name" value="PDZ_canonical"/>
    <property type="match status" value="1"/>
</dbReference>
<name>A0A8C5J5Q1_JUNHY</name>